<dbReference type="Proteomes" id="UP000198211">
    <property type="component" value="Unassembled WGS sequence"/>
</dbReference>
<evidence type="ECO:0000313" key="2">
    <source>
        <dbReference type="Proteomes" id="UP000198211"/>
    </source>
</evidence>
<reference evidence="2" key="1">
    <citation type="submission" date="2017-03" db="EMBL/GenBank/DDBJ databases">
        <title>Phytopthora megakarya and P. palmivora, two closely related causual agents of cacao black pod achieved similar genome size and gene model numbers by different mechanisms.</title>
        <authorList>
            <person name="Ali S."/>
            <person name="Shao J."/>
            <person name="Larry D.J."/>
            <person name="Kronmiller B."/>
            <person name="Shen D."/>
            <person name="Strem M.D."/>
            <person name="Melnick R.L."/>
            <person name="Guiltinan M.J."/>
            <person name="Tyler B.M."/>
            <person name="Meinhardt L.W."/>
            <person name="Bailey B.A."/>
        </authorList>
    </citation>
    <scope>NUCLEOTIDE SEQUENCE [LARGE SCALE GENOMIC DNA]</scope>
    <source>
        <strain evidence="2">zdho120</strain>
    </source>
</reference>
<name>A0A225WT38_9STRA</name>
<keyword evidence="2" id="KW-1185">Reference proteome</keyword>
<dbReference type="EMBL" id="NBNE01000290">
    <property type="protein sequence ID" value="OWZ20781.1"/>
    <property type="molecule type" value="Genomic_DNA"/>
</dbReference>
<evidence type="ECO:0000313" key="1">
    <source>
        <dbReference type="EMBL" id="OWZ20781.1"/>
    </source>
</evidence>
<sequence length="44" mass="5222">MARFHPTAYSDARTSFTEVRFTKSHTVPIIIHCISDFDSRMFWD</sequence>
<protein>
    <submittedName>
        <fullName evidence="1">Uncharacterized protein</fullName>
    </submittedName>
</protein>
<proteinExistence type="predicted"/>
<organism evidence="1 2">
    <name type="scientific">Phytophthora megakarya</name>
    <dbReference type="NCBI Taxonomy" id="4795"/>
    <lineage>
        <taxon>Eukaryota</taxon>
        <taxon>Sar</taxon>
        <taxon>Stramenopiles</taxon>
        <taxon>Oomycota</taxon>
        <taxon>Peronosporomycetes</taxon>
        <taxon>Peronosporales</taxon>
        <taxon>Peronosporaceae</taxon>
        <taxon>Phytophthora</taxon>
    </lineage>
</organism>
<gene>
    <name evidence="1" type="ORF">PHMEG_0004755</name>
</gene>
<comment type="caution">
    <text evidence="1">The sequence shown here is derived from an EMBL/GenBank/DDBJ whole genome shotgun (WGS) entry which is preliminary data.</text>
</comment>
<dbReference type="AlphaFoldDB" id="A0A225WT38"/>
<accession>A0A225WT38</accession>